<keyword evidence="2" id="KW-0808">Transferase</keyword>
<dbReference type="GO" id="GO:0005524">
    <property type="term" value="F:ATP binding"/>
    <property type="evidence" value="ECO:0007669"/>
    <property type="project" value="InterPro"/>
</dbReference>
<feature type="domain" description="Phosphoribulokinase/uridine kinase" evidence="1">
    <location>
        <begin position="55"/>
        <end position="170"/>
    </location>
</feature>
<organism evidence="2 3">
    <name type="scientific">Micrococcus terreus</name>
    <dbReference type="NCBI Taxonomy" id="574650"/>
    <lineage>
        <taxon>Bacteria</taxon>
        <taxon>Bacillati</taxon>
        <taxon>Actinomycetota</taxon>
        <taxon>Actinomycetes</taxon>
        <taxon>Micrococcales</taxon>
        <taxon>Micrococcaceae</taxon>
        <taxon>Micrococcus</taxon>
    </lineage>
</organism>
<dbReference type="STRING" id="574650.SAMN04487966_10239"/>
<dbReference type="AlphaFoldDB" id="A0A1I7MG56"/>
<gene>
    <name evidence="2" type="ORF">SAMN04487966_10239</name>
</gene>
<dbReference type="InterPro" id="IPR027417">
    <property type="entry name" value="P-loop_NTPase"/>
</dbReference>
<keyword evidence="2" id="KW-0418">Kinase</keyword>
<proteinExistence type="predicted"/>
<dbReference type="EMBL" id="FPCG01000002">
    <property type="protein sequence ID" value="SFV20830.1"/>
    <property type="molecule type" value="Genomic_DNA"/>
</dbReference>
<protein>
    <submittedName>
        <fullName evidence="2">Uridine kinase</fullName>
    </submittedName>
</protein>
<sequence>MNRPRVVLLGGASGAGKSYLACRHGRPHLELDAYYHEISDDGRSGVHFPRTPYGEIDWDDPRTWNLQAAVDALVELIETGRTRMPDYSITTSSVVGSTTLELGTADSSAATVRPGQSADLIVAEGVFADVAAQPLRAACADLGVRVDAYYIDQNTLTTATRRFARDVAERRKPIPFLVQRGWALARSERRSRARHLHAGFIPVPKSRLRAGMPEP</sequence>
<dbReference type="Pfam" id="PF00485">
    <property type="entry name" value="PRK"/>
    <property type="match status" value="1"/>
</dbReference>
<evidence type="ECO:0000313" key="2">
    <source>
        <dbReference type="EMBL" id="SFV20830.1"/>
    </source>
</evidence>
<accession>A0A1I7MG56</accession>
<dbReference type="RefSeq" id="WP_245760553.1">
    <property type="nucleotide sequence ID" value="NZ_FPCG01000002.1"/>
</dbReference>
<reference evidence="2 3" key="1">
    <citation type="submission" date="2016-10" db="EMBL/GenBank/DDBJ databases">
        <authorList>
            <person name="de Groot N.N."/>
        </authorList>
    </citation>
    <scope>NUCLEOTIDE SEQUENCE [LARGE SCALE GENOMIC DNA]</scope>
    <source>
        <strain evidence="2 3">CGMCC 1.7054</strain>
    </source>
</reference>
<dbReference type="SUPFAM" id="SSF52540">
    <property type="entry name" value="P-loop containing nucleoside triphosphate hydrolases"/>
    <property type="match status" value="1"/>
</dbReference>
<dbReference type="InterPro" id="IPR006083">
    <property type="entry name" value="PRK/URK"/>
</dbReference>
<dbReference type="GO" id="GO:0016301">
    <property type="term" value="F:kinase activity"/>
    <property type="evidence" value="ECO:0007669"/>
    <property type="project" value="UniProtKB-KW"/>
</dbReference>
<evidence type="ECO:0000313" key="3">
    <source>
        <dbReference type="Proteomes" id="UP000198881"/>
    </source>
</evidence>
<dbReference type="Gene3D" id="3.40.50.300">
    <property type="entry name" value="P-loop containing nucleotide triphosphate hydrolases"/>
    <property type="match status" value="1"/>
</dbReference>
<name>A0A1I7MG56_9MICC</name>
<keyword evidence="3" id="KW-1185">Reference proteome</keyword>
<dbReference type="Proteomes" id="UP000198881">
    <property type="component" value="Unassembled WGS sequence"/>
</dbReference>
<evidence type="ECO:0000259" key="1">
    <source>
        <dbReference type="Pfam" id="PF00485"/>
    </source>
</evidence>